<proteinExistence type="inferred from homology"/>
<dbReference type="SUPFAM" id="SSF51412">
    <property type="entry name" value="Inosine monophosphate dehydrogenase (IMPDH)"/>
    <property type="match status" value="1"/>
</dbReference>
<dbReference type="PANTHER" id="PTHR30217">
    <property type="entry name" value="PEPTIDASE U32 FAMILY"/>
    <property type="match status" value="1"/>
</dbReference>
<evidence type="ECO:0000259" key="4">
    <source>
        <dbReference type="Pfam" id="PF16325"/>
    </source>
</evidence>
<evidence type="ECO:0000256" key="2">
    <source>
        <dbReference type="ARBA" id="ARBA00022801"/>
    </source>
</evidence>
<dbReference type="Pfam" id="PF16325">
    <property type="entry name" value="Peptidase_U32_C"/>
    <property type="match status" value="1"/>
</dbReference>
<dbReference type="GO" id="GO:0008233">
    <property type="term" value="F:peptidase activity"/>
    <property type="evidence" value="ECO:0007669"/>
    <property type="project" value="UniProtKB-KW"/>
</dbReference>
<dbReference type="EC" id="3.4.-.-" evidence="5"/>
<dbReference type="Proteomes" id="UP000255476">
    <property type="component" value="Unassembled WGS sequence"/>
</dbReference>
<protein>
    <submittedName>
        <fullName evidence="5">Peptidase, U32 family</fullName>
        <ecNumber evidence="5">3.4.-.-</ecNumber>
    </submittedName>
</protein>
<feature type="domain" description="Peptidase family U32 C-terminal" evidence="4">
    <location>
        <begin position="340"/>
        <end position="421"/>
    </location>
</feature>
<comment type="similarity">
    <text evidence="3">Belongs to the peptidase U32 family.</text>
</comment>
<reference evidence="5 6" key="1">
    <citation type="submission" date="2018-06" db="EMBL/GenBank/DDBJ databases">
        <authorList>
            <consortium name="Pathogen Informatics"/>
            <person name="Doyle S."/>
        </authorList>
    </citation>
    <scope>NUCLEOTIDE SEQUENCE [LARGE SCALE GENOMIC DNA]</scope>
    <source>
        <strain evidence="5 6">NCTC7023</strain>
    </source>
</reference>
<dbReference type="InterPro" id="IPR001539">
    <property type="entry name" value="Peptidase_U32"/>
</dbReference>
<dbReference type="AlphaFoldDB" id="A0AAX2LJY9"/>
<keyword evidence="2 5" id="KW-0378">Hydrolase</keyword>
<organism evidence="5 6">
    <name type="scientific">Streptococcus equi subsp. zooepidemicus</name>
    <dbReference type="NCBI Taxonomy" id="40041"/>
    <lineage>
        <taxon>Bacteria</taxon>
        <taxon>Bacillati</taxon>
        <taxon>Bacillota</taxon>
        <taxon>Bacilli</taxon>
        <taxon>Lactobacillales</taxon>
        <taxon>Streptococcaceae</taxon>
        <taxon>Streptococcus</taxon>
    </lineage>
</organism>
<accession>A0AAX2LJY9</accession>
<dbReference type="InterPro" id="IPR032525">
    <property type="entry name" value="Peptidase_U32_C"/>
</dbReference>
<name>A0AAX2LJY9_STRSZ</name>
<keyword evidence="1" id="KW-0645">Protease</keyword>
<sequence>MLHLTYLENRKNNNMLNVKKRPEVLSPAGTLEKLKVAIDYGADAVFVGGQAYGLRSRAGNFSMEELQEGIDYAHRHGTKVYVAANMVTHEGNELGAGEWFRQLRDMGLDAVIVSDPALIVICSTEAPGLEIHLSTQASSTNYETFEFWKELGLTRVVLAREVNMAELAEIRKRTEVEIEAFVHGAMCISYSGRCVLSNHMSHRDANRGGCSQSCRWKYDLYDMPFGSERRSLKGEIPEEYSMSSVDMCMLEHIPDLIENGVDSLKIEGRMKSIHYVSTVTNCYKAAVDAYMESPEAFYAIKDDLIDELWKVAQRELATGFYYHTPTENEQLFGARRKIPQYKFVGEVVSFDDDSMTATIRQRNVIVEGDRVEFYGPGFRHFETVIKDLHDADGNKIDRAPNPMELLTISLPQAVKPGDMIRACKEGLVNLYQKDGTSKTIRA</sequence>
<dbReference type="EMBL" id="UHHT01000001">
    <property type="protein sequence ID" value="SUO81965.1"/>
    <property type="molecule type" value="Genomic_DNA"/>
</dbReference>
<dbReference type="Gene3D" id="2.40.30.10">
    <property type="entry name" value="Translation factors"/>
    <property type="match status" value="1"/>
</dbReference>
<dbReference type="PROSITE" id="PS01276">
    <property type="entry name" value="PEPTIDASE_U32"/>
    <property type="match status" value="1"/>
</dbReference>
<dbReference type="PANTHER" id="PTHR30217:SF6">
    <property type="entry name" value="TRNA HYDROXYLATION PROTEIN P"/>
    <property type="match status" value="1"/>
</dbReference>
<dbReference type="Pfam" id="PF01136">
    <property type="entry name" value="Peptidase_U32"/>
    <property type="match status" value="1"/>
</dbReference>
<evidence type="ECO:0000313" key="5">
    <source>
        <dbReference type="EMBL" id="SUO81965.1"/>
    </source>
</evidence>
<evidence type="ECO:0000256" key="3">
    <source>
        <dbReference type="ARBA" id="ARBA00038374"/>
    </source>
</evidence>
<evidence type="ECO:0000313" key="6">
    <source>
        <dbReference type="Proteomes" id="UP000255476"/>
    </source>
</evidence>
<gene>
    <name evidence="5" type="primary">yhbU_2</name>
    <name evidence="5" type="ORF">NCTC7023_01320</name>
</gene>
<evidence type="ECO:0000256" key="1">
    <source>
        <dbReference type="ARBA" id="ARBA00022670"/>
    </source>
</evidence>
<dbReference type="GO" id="GO:0006508">
    <property type="term" value="P:proteolysis"/>
    <property type="evidence" value="ECO:0007669"/>
    <property type="project" value="UniProtKB-KW"/>
</dbReference>
<comment type="caution">
    <text evidence="5">The sequence shown here is derived from an EMBL/GenBank/DDBJ whole genome shotgun (WGS) entry which is preliminary data.</text>
</comment>
<dbReference type="InterPro" id="IPR051454">
    <property type="entry name" value="RNA/ubiquinone_mod_enzymes"/>
</dbReference>